<sequence>MARRPRRRRRSALRAFVAIAIVLVLLLGTVVGVVAVLNSQSPPRPTTEVCFAGEGAEQVALSPTQAKNAALISAVTIRRGLPARAATIGLATAMQESRLVNIDYGDRDSIGLFQQRPSQGWGTVEQIMDPVYSTGKFFDHLVKVDGYEDLPITEAAQAVQRSGFPDAYAQHEPRARAFASALTGYSEASLRCELHEAAPGTGDPQAVVARVKRDFGKVPTKVATPQDGPTTVTIDASALSDDADRMGWAVAQWAVATAAELGTTSVEVADQRWDRESTDWSAGTTTLPAGSVRLTLAADED</sequence>
<comment type="caution">
    <text evidence="1">The sequence shown here is derived from an EMBL/GenBank/DDBJ whole genome shotgun (WGS) entry which is preliminary data.</text>
</comment>
<name>A0A413RRR8_9CELL</name>
<accession>A0A413RRR8</accession>
<dbReference type="RefSeq" id="WP_118765561.1">
    <property type="nucleotide sequence ID" value="NZ_QWKP01000024.1"/>
</dbReference>
<gene>
    <name evidence="1" type="ORF">D1825_00285</name>
</gene>
<evidence type="ECO:0000313" key="1">
    <source>
        <dbReference type="EMBL" id="RHA44620.1"/>
    </source>
</evidence>
<protein>
    <recommendedName>
        <fullName evidence="3">Heavy metal transporter</fullName>
    </recommendedName>
</protein>
<dbReference type="AlphaFoldDB" id="A0A413RRR8"/>
<evidence type="ECO:0000313" key="2">
    <source>
        <dbReference type="Proteomes" id="UP000283374"/>
    </source>
</evidence>
<organism evidence="1 2">
    <name type="scientific">Cellulomonas rhizosphaerae</name>
    <dbReference type="NCBI Taxonomy" id="2293719"/>
    <lineage>
        <taxon>Bacteria</taxon>
        <taxon>Bacillati</taxon>
        <taxon>Actinomycetota</taxon>
        <taxon>Actinomycetes</taxon>
        <taxon>Micrococcales</taxon>
        <taxon>Cellulomonadaceae</taxon>
        <taxon>Cellulomonas</taxon>
    </lineage>
</organism>
<keyword evidence="2" id="KW-1185">Reference proteome</keyword>
<proteinExistence type="predicted"/>
<evidence type="ECO:0008006" key="3">
    <source>
        <dbReference type="Google" id="ProtNLM"/>
    </source>
</evidence>
<reference evidence="1 2" key="1">
    <citation type="submission" date="2018-08" db="EMBL/GenBank/DDBJ databases">
        <title>Cellulomonas rhizosphaerae sp. nov., a novel actinomycete isolated from soil.</title>
        <authorList>
            <person name="Tian Y."/>
        </authorList>
    </citation>
    <scope>NUCLEOTIDE SEQUENCE [LARGE SCALE GENOMIC DNA]</scope>
    <source>
        <strain evidence="1 2">NEAU-TCZ24</strain>
    </source>
</reference>
<dbReference type="EMBL" id="QWKP01000024">
    <property type="protein sequence ID" value="RHA44620.1"/>
    <property type="molecule type" value="Genomic_DNA"/>
</dbReference>
<dbReference type="Proteomes" id="UP000283374">
    <property type="component" value="Unassembled WGS sequence"/>
</dbReference>
<dbReference type="OrthoDB" id="5171895at2"/>